<sequence length="86" mass="9844">MAAYLPGNTKFPTKTIARTINDRAERPNVRGLHNPAFYEFTYRHFFDTDSVGCPSLRPARRRSLRLLLENGIFDESVSEDDSSSHI</sequence>
<dbReference type="AlphaFoldDB" id="A0A8R1ING7"/>
<dbReference type="EnsemblMetazoa" id="CJA35766.1">
    <property type="protein sequence ID" value="CJA35766.1"/>
    <property type="gene ID" value="WBGene00211613"/>
</dbReference>
<dbReference type="Proteomes" id="UP000005237">
    <property type="component" value="Unassembled WGS sequence"/>
</dbReference>
<organism evidence="1 2">
    <name type="scientific">Caenorhabditis japonica</name>
    <dbReference type="NCBI Taxonomy" id="281687"/>
    <lineage>
        <taxon>Eukaryota</taxon>
        <taxon>Metazoa</taxon>
        <taxon>Ecdysozoa</taxon>
        <taxon>Nematoda</taxon>
        <taxon>Chromadorea</taxon>
        <taxon>Rhabditida</taxon>
        <taxon>Rhabditina</taxon>
        <taxon>Rhabditomorpha</taxon>
        <taxon>Rhabditoidea</taxon>
        <taxon>Rhabditidae</taxon>
        <taxon>Peloderinae</taxon>
        <taxon>Caenorhabditis</taxon>
    </lineage>
</organism>
<evidence type="ECO:0000313" key="2">
    <source>
        <dbReference type="Proteomes" id="UP000005237"/>
    </source>
</evidence>
<keyword evidence="2" id="KW-1185">Reference proteome</keyword>
<protein>
    <submittedName>
        <fullName evidence="1">Uncharacterized protein</fullName>
    </submittedName>
</protein>
<reference evidence="2" key="1">
    <citation type="submission" date="2010-08" db="EMBL/GenBank/DDBJ databases">
        <authorList>
            <consortium name="Caenorhabditis japonica Sequencing Consortium"/>
            <person name="Wilson R.K."/>
        </authorList>
    </citation>
    <scope>NUCLEOTIDE SEQUENCE [LARGE SCALE GENOMIC DNA]</scope>
    <source>
        <strain evidence="2">DF5081</strain>
    </source>
</reference>
<name>A0A8R1ING7_CAEJA</name>
<proteinExistence type="predicted"/>
<accession>A0A8R1ING7</accession>
<reference evidence="1" key="2">
    <citation type="submission" date="2022-06" db="UniProtKB">
        <authorList>
            <consortium name="EnsemblMetazoa"/>
        </authorList>
    </citation>
    <scope>IDENTIFICATION</scope>
    <source>
        <strain evidence="1">DF5081</strain>
    </source>
</reference>
<evidence type="ECO:0000313" key="1">
    <source>
        <dbReference type="EnsemblMetazoa" id="CJA35766.1"/>
    </source>
</evidence>